<comment type="caution">
    <text evidence="2">The sequence shown here is derived from an EMBL/GenBank/DDBJ whole genome shotgun (WGS) entry which is preliminary data.</text>
</comment>
<organism evidence="2 3">
    <name type="scientific">Catenuloplanes atrovinosus</name>
    <dbReference type="NCBI Taxonomy" id="137266"/>
    <lineage>
        <taxon>Bacteria</taxon>
        <taxon>Bacillati</taxon>
        <taxon>Actinomycetota</taxon>
        <taxon>Actinomycetes</taxon>
        <taxon>Micromonosporales</taxon>
        <taxon>Micromonosporaceae</taxon>
        <taxon>Catenuloplanes</taxon>
    </lineage>
</organism>
<dbReference type="AlphaFoldDB" id="A0AAE3YPI8"/>
<dbReference type="EMBL" id="JAVDYB010000001">
    <property type="protein sequence ID" value="MDR7276196.1"/>
    <property type="molecule type" value="Genomic_DNA"/>
</dbReference>
<reference evidence="2" key="1">
    <citation type="submission" date="2023-07" db="EMBL/GenBank/DDBJ databases">
        <title>Sequencing the genomes of 1000 actinobacteria strains.</title>
        <authorList>
            <person name="Klenk H.-P."/>
        </authorList>
    </citation>
    <scope>NUCLEOTIDE SEQUENCE</scope>
    <source>
        <strain evidence="2">DSM 44707</strain>
    </source>
</reference>
<proteinExistence type="predicted"/>
<dbReference type="Pfam" id="PF19452">
    <property type="entry name" value="DUF5990"/>
    <property type="match status" value="1"/>
</dbReference>
<dbReference type="Proteomes" id="UP001183643">
    <property type="component" value="Unassembled WGS sequence"/>
</dbReference>
<evidence type="ECO:0000313" key="2">
    <source>
        <dbReference type="EMBL" id="MDR7276196.1"/>
    </source>
</evidence>
<evidence type="ECO:0008006" key="4">
    <source>
        <dbReference type="Google" id="ProtNLM"/>
    </source>
</evidence>
<protein>
    <recommendedName>
        <fullName evidence="4">Monooxygenase</fullName>
    </recommendedName>
</protein>
<name>A0AAE3YPI8_9ACTN</name>
<dbReference type="RefSeq" id="WP_310368166.1">
    <property type="nucleotide sequence ID" value="NZ_JAVDYB010000001.1"/>
</dbReference>
<accession>A0AAE3YPI8</accession>
<gene>
    <name evidence="2" type="ORF">J2S41_002974</name>
</gene>
<evidence type="ECO:0000313" key="3">
    <source>
        <dbReference type="Proteomes" id="UP001183643"/>
    </source>
</evidence>
<evidence type="ECO:0000256" key="1">
    <source>
        <dbReference type="SAM" id="MobiDB-lite"/>
    </source>
</evidence>
<sequence>MRLRIEGTGLPGRVADTNPAGPPYRDVHVGVQRRADVIELIPGDAASAVWDLDLVTKPLPDGSGLDFGGPFVHGRRGARFVYLCWVSGGAHPFRRAKLHPADAGEALIADAATGHGVLVARLGLTDAKGGPICATVRPPVVTWTLDRS</sequence>
<keyword evidence="3" id="KW-1185">Reference proteome</keyword>
<feature type="region of interest" description="Disordered" evidence="1">
    <location>
        <begin position="1"/>
        <end position="23"/>
    </location>
</feature>
<dbReference type="InterPro" id="IPR046032">
    <property type="entry name" value="DUF5990"/>
</dbReference>